<gene>
    <name evidence="1" type="ORF">OO013_16240</name>
</gene>
<dbReference type="RefSeq" id="WP_266058008.1">
    <property type="nucleotide sequence ID" value="NZ_JAPFQN010000010.1"/>
</dbReference>
<protein>
    <recommendedName>
        <fullName evidence="3">VCBS repeat-containing protein</fullName>
    </recommendedName>
</protein>
<accession>A0ABT3RUH8</accession>
<dbReference type="EMBL" id="JAPFQN010000010">
    <property type="protein sequence ID" value="MCX2745430.1"/>
    <property type="molecule type" value="Genomic_DNA"/>
</dbReference>
<organism evidence="1 2">
    <name type="scientific">Mangrovivirga halotolerans</name>
    <dbReference type="NCBI Taxonomy" id="2993936"/>
    <lineage>
        <taxon>Bacteria</taxon>
        <taxon>Pseudomonadati</taxon>
        <taxon>Bacteroidota</taxon>
        <taxon>Cytophagia</taxon>
        <taxon>Cytophagales</taxon>
        <taxon>Mangrovivirgaceae</taxon>
        <taxon>Mangrovivirga</taxon>
    </lineage>
</organism>
<sequence length="236" mass="26613">MNTVLNIVRINLSLLGLLIGLGSFGQDRTIQVGVENQIPAGWIVRDTASGDLNKDGLADLILVAQSDNKADYKTDNDSFGSDSINANKRLIYIFLNGQKGLKLFSKVDDIIPEHVSPTMDDPYAGISINNGILQVGYYFWANAGSWYMYSTDYKFRFQNGDFYLIGIEHDNTHRGSGERETISVNFSTRKVNIQKFNPHLDDDKATSSEWKTFELEKLYKIPEVIPTNIKVLDNYL</sequence>
<dbReference type="Proteomes" id="UP001209885">
    <property type="component" value="Unassembled WGS sequence"/>
</dbReference>
<comment type="caution">
    <text evidence="1">The sequence shown here is derived from an EMBL/GenBank/DDBJ whole genome shotgun (WGS) entry which is preliminary data.</text>
</comment>
<keyword evidence="2" id="KW-1185">Reference proteome</keyword>
<name>A0ABT3RUH8_9BACT</name>
<reference evidence="1 2" key="1">
    <citation type="submission" date="2022-11" db="EMBL/GenBank/DDBJ databases">
        <title>The characterization of three novel Bacteroidetes species and genomic analysis of their roles in tidal elemental geochemical cycles.</title>
        <authorList>
            <person name="Ma K."/>
        </authorList>
    </citation>
    <scope>NUCLEOTIDE SEQUENCE [LARGE SCALE GENOMIC DNA]</scope>
    <source>
        <strain evidence="1 2">M17</strain>
    </source>
</reference>
<evidence type="ECO:0000313" key="2">
    <source>
        <dbReference type="Proteomes" id="UP001209885"/>
    </source>
</evidence>
<evidence type="ECO:0000313" key="1">
    <source>
        <dbReference type="EMBL" id="MCX2745430.1"/>
    </source>
</evidence>
<proteinExistence type="predicted"/>
<evidence type="ECO:0008006" key="3">
    <source>
        <dbReference type="Google" id="ProtNLM"/>
    </source>
</evidence>